<sequence>MPDITILPDDLRAAVAAGRLTEAQAASLTALAQERLSVRQSMSADEEPFELFRGFAEVFISVGLVVLLVGVAGVSVVLQNPTMIFLACIAACVLLAMYFTRVRRMVLPSIVLVCGYAAAIAGLIGWFMVQRAGTRLMEGATLRPDQEMLMTLAAVGVGLLIWYRVFRVPFTVFLIGLVGLGIVIVISLRLTGLPFAEWQSLFNLQNGSGLAIGTLVFGILALIAGTWFDTRDPHRVGRASAAGFWLHLLAAPAIVNTLGQTAMNSDGTARYIYMVVSLVAITLLALVLDRRSFLTAAIGYFAWLIWMLTRQNGEGLDLPVVFILIGSAVTALGAGWTPMRSAVMRALPDFPGKDRLPPYRTA</sequence>
<evidence type="ECO:0000256" key="1">
    <source>
        <dbReference type="SAM" id="Phobius"/>
    </source>
</evidence>
<feature type="transmembrane region" description="Helical" evidence="1">
    <location>
        <begin position="148"/>
        <end position="165"/>
    </location>
</feature>
<keyword evidence="1" id="KW-0472">Membrane</keyword>
<feature type="transmembrane region" description="Helical" evidence="1">
    <location>
        <begin position="172"/>
        <end position="190"/>
    </location>
</feature>
<gene>
    <name evidence="2" type="ORF">ACFSCT_02105</name>
</gene>
<dbReference type="Proteomes" id="UP001597213">
    <property type="component" value="Unassembled WGS sequence"/>
</dbReference>
<feature type="transmembrane region" description="Helical" evidence="1">
    <location>
        <begin position="271"/>
        <end position="288"/>
    </location>
</feature>
<dbReference type="RefSeq" id="WP_379139740.1">
    <property type="nucleotide sequence ID" value="NZ_JBHUEN010000006.1"/>
</dbReference>
<feature type="transmembrane region" description="Helical" evidence="1">
    <location>
        <begin position="83"/>
        <end position="99"/>
    </location>
</feature>
<reference evidence="3" key="1">
    <citation type="journal article" date="2019" name="Int. J. Syst. Evol. Microbiol.">
        <title>The Global Catalogue of Microorganisms (GCM) 10K type strain sequencing project: providing services to taxonomists for standard genome sequencing and annotation.</title>
        <authorList>
            <consortium name="The Broad Institute Genomics Platform"/>
            <consortium name="The Broad Institute Genome Sequencing Center for Infectious Disease"/>
            <person name="Wu L."/>
            <person name="Ma J."/>
        </authorList>
    </citation>
    <scope>NUCLEOTIDE SEQUENCE [LARGE SCALE GENOMIC DNA]</scope>
    <source>
        <strain evidence="3">CCUG 56029</strain>
    </source>
</reference>
<accession>A0ABW4R2R2</accession>
<keyword evidence="1" id="KW-0812">Transmembrane</keyword>
<keyword evidence="1" id="KW-1133">Transmembrane helix</keyword>
<organism evidence="2 3">
    <name type="scientific">Paracoccus pacificus</name>
    <dbReference type="NCBI Taxonomy" id="1463598"/>
    <lineage>
        <taxon>Bacteria</taxon>
        <taxon>Pseudomonadati</taxon>
        <taxon>Pseudomonadota</taxon>
        <taxon>Alphaproteobacteria</taxon>
        <taxon>Rhodobacterales</taxon>
        <taxon>Paracoccaceae</taxon>
        <taxon>Paracoccus</taxon>
    </lineage>
</organism>
<protein>
    <recommendedName>
        <fullName evidence="4">DUF2157 domain-containing protein</fullName>
    </recommendedName>
</protein>
<feature type="transmembrane region" description="Helical" evidence="1">
    <location>
        <begin position="106"/>
        <end position="128"/>
    </location>
</feature>
<keyword evidence="3" id="KW-1185">Reference proteome</keyword>
<evidence type="ECO:0008006" key="4">
    <source>
        <dbReference type="Google" id="ProtNLM"/>
    </source>
</evidence>
<feature type="transmembrane region" description="Helical" evidence="1">
    <location>
        <begin position="293"/>
        <end position="309"/>
    </location>
</feature>
<comment type="caution">
    <text evidence="2">The sequence shown here is derived from an EMBL/GenBank/DDBJ whole genome shotgun (WGS) entry which is preliminary data.</text>
</comment>
<evidence type="ECO:0000313" key="2">
    <source>
        <dbReference type="EMBL" id="MFD1880506.1"/>
    </source>
</evidence>
<name>A0ABW4R2R2_9RHOB</name>
<feature type="transmembrane region" description="Helical" evidence="1">
    <location>
        <begin position="58"/>
        <end position="77"/>
    </location>
</feature>
<dbReference type="EMBL" id="JBHUEN010000006">
    <property type="protein sequence ID" value="MFD1880506.1"/>
    <property type="molecule type" value="Genomic_DNA"/>
</dbReference>
<feature type="transmembrane region" description="Helical" evidence="1">
    <location>
        <begin position="240"/>
        <end position="259"/>
    </location>
</feature>
<feature type="transmembrane region" description="Helical" evidence="1">
    <location>
        <begin position="210"/>
        <end position="228"/>
    </location>
</feature>
<evidence type="ECO:0000313" key="3">
    <source>
        <dbReference type="Proteomes" id="UP001597213"/>
    </source>
</evidence>
<feature type="transmembrane region" description="Helical" evidence="1">
    <location>
        <begin position="315"/>
        <end position="336"/>
    </location>
</feature>
<proteinExistence type="predicted"/>